<comment type="similarity">
    <text evidence="3">Belongs to the WHI5/NRM1 family.</text>
</comment>
<keyword evidence="8" id="KW-0539">Nucleus</keyword>
<sequence length="202" mass="22879">MSSQPPPHLDTDDQAQRQLIAERVLKRVRLSKAKRALQTRLRLAGFKASHGWQDVSFEKIEPQLLGTLKQRQAESSPTRTRRQSNRSSQRSELCPESYAGSDRSQPAGQPLTTDFPAIIQIQPPSYPHTPEQIIRSKWTMARIPSQTHSNTTPEDDELRDQTTAAEMMLFLATGSPSPDHRSISAVTQHRCHHAQLQPQFRT</sequence>
<dbReference type="InterPro" id="IPR013734">
    <property type="entry name" value="TF_Nrm1/Whi5"/>
</dbReference>
<dbReference type="Pfam" id="PF08528">
    <property type="entry name" value="Whi5"/>
    <property type="match status" value="1"/>
</dbReference>
<organism evidence="10 11">
    <name type="scientific">Puccinia striiformis</name>
    <dbReference type="NCBI Taxonomy" id="27350"/>
    <lineage>
        <taxon>Eukaryota</taxon>
        <taxon>Fungi</taxon>
        <taxon>Dikarya</taxon>
        <taxon>Basidiomycota</taxon>
        <taxon>Pucciniomycotina</taxon>
        <taxon>Pucciniomycetes</taxon>
        <taxon>Pucciniales</taxon>
        <taxon>Pucciniaceae</taxon>
        <taxon>Puccinia</taxon>
    </lineage>
</organism>
<evidence type="ECO:0000256" key="4">
    <source>
        <dbReference type="ARBA" id="ARBA00022490"/>
    </source>
</evidence>
<keyword evidence="4" id="KW-0963">Cytoplasm</keyword>
<dbReference type="AlphaFoldDB" id="A0A2S4V0V3"/>
<dbReference type="VEuPathDB" id="FungiDB:PSHT_11802"/>
<keyword evidence="5" id="KW-0678">Repressor</keyword>
<accession>A0A2S4V0V3</accession>
<comment type="caution">
    <text evidence="10">The sequence shown here is derived from an EMBL/GenBank/DDBJ whole genome shotgun (WGS) entry which is preliminary data.</text>
</comment>
<feature type="compositionally biased region" description="Polar residues" evidence="9">
    <location>
        <begin position="102"/>
        <end position="111"/>
    </location>
</feature>
<keyword evidence="6" id="KW-0805">Transcription regulation</keyword>
<dbReference type="EMBL" id="PKSM01000203">
    <property type="protein sequence ID" value="POW03120.1"/>
    <property type="molecule type" value="Genomic_DNA"/>
</dbReference>
<reference evidence="10 11" key="1">
    <citation type="submission" date="2017-12" db="EMBL/GenBank/DDBJ databases">
        <title>Gene loss provides genomic basis for host adaptation in cereal stripe rust fungi.</title>
        <authorList>
            <person name="Xia C."/>
        </authorList>
    </citation>
    <scope>NUCLEOTIDE SEQUENCE [LARGE SCALE GENOMIC DNA]</scope>
    <source>
        <strain evidence="10 11">93TX-2</strain>
    </source>
</reference>
<dbReference type="OrthoDB" id="2163387at2759"/>
<proteinExistence type="inferred from homology"/>
<evidence type="ECO:0000313" key="11">
    <source>
        <dbReference type="Proteomes" id="UP000238274"/>
    </source>
</evidence>
<keyword evidence="11" id="KW-1185">Reference proteome</keyword>
<evidence type="ECO:0000256" key="6">
    <source>
        <dbReference type="ARBA" id="ARBA00023015"/>
    </source>
</evidence>
<evidence type="ECO:0000256" key="7">
    <source>
        <dbReference type="ARBA" id="ARBA00023163"/>
    </source>
</evidence>
<dbReference type="PANTHER" id="PTHR40468">
    <property type="entry name" value="YALI0A15257P"/>
    <property type="match status" value="1"/>
</dbReference>
<reference evidence="11" key="2">
    <citation type="journal article" date="2018" name="BMC Genomics">
        <title>Genomic insights into host adaptation between the wheat stripe rust pathogen (Puccinia striiformis f. sp. tritici) and the barley stripe rust pathogen (Puccinia striiformis f. sp. hordei).</title>
        <authorList>
            <person name="Xia C."/>
            <person name="Wang M."/>
            <person name="Yin C."/>
            <person name="Cornejo O.E."/>
            <person name="Hulbert S.H."/>
            <person name="Chen X."/>
        </authorList>
    </citation>
    <scope>NUCLEOTIDE SEQUENCE [LARGE SCALE GENOMIC DNA]</scope>
    <source>
        <strain evidence="11">93TX-2</strain>
    </source>
</reference>
<dbReference type="GO" id="GO:0005634">
    <property type="term" value="C:nucleus"/>
    <property type="evidence" value="ECO:0007669"/>
    <property type="project" value="UniProtKB-SubCell"/>
</dbReference>
<evidence type="ECO:0000256" key="2">
    <source>
        <dbReference type="ARBA" id="ARBA00004496"/>
    </source>
</evidence>
<feature type="region of interest" description="Disordered" evidence="9">
    <location>
        <begin position="67"/>
        <end position="111"/>
    </location>
</feature>
<evidence type="ECO:0000313" key="10">
    <source>
        <dbReference type="EMBL" id="POW03120.1"/>
    </source>
</evidence>
<dbReference type="PANTHER" id="PTHR40468:SF1">
    <property type="entry name" value="TOPOISOMERASE I DAMAGE AFFECTED PROTEIN 11"/>
    <property type="match status" value="1"/>
</dbReference>
<dbReference type="Proteomes" id="UP000238274">
    <property type="component" value="Unassembled WGS sequence"/>
</dbReference>
<protein>
    <submittedName>
        <fullName evidence="10">Uncharacterized protein</fullName>
    </submittedName>
</protein>
<name>A0A2S4V0V3_9BASI</name>
<evidence type="ECO:0000256" key="8">
    <source>
        <dbReference type="ARBA" id="ARBA00023242"/>
    </source>
</evidence>
<evidence type="ECO:0000256" key="1">
    <source>
        <dbReference type="ARBA" id="ARBA00004123"/>
    </source>
</evidence>
<gene>
    <name evidence="10" type="ORF">PSHT_11802</name>
</gene>
<evidence type="ECO:0000256" key="9">
    <source>
        <dbReference type="SAM" id="MobiDB-lite"/>
    </source>
</evidence>
<dbReference type="VEuPathDB" id="FungiDB:PSTT_04413"/>
<dbReference type="GO" id="GO:0005737">
    <property type="term" value="C:cytoplasm"/>
    <property type="evidence" value="ECO:0007669"/>
    <property type="project" value="UniProtKB-SubCell"/>
</dbReference>
<comment type="subcellular location">
    <subcellularLocation>
        <location evidence="2">Cytoplasm</location>
    </subcellularLocation>
    <subcellularLocation>
        <location evidence="1">Nucleus</location>
    </subcellularLocation>
</comment>
<evidence type="ECO:0000256" key="5">
    <source>
        <dbReference type="ARBA" id="ARBA00022491"/>
    </source>
</evidence>
<keyword evidence="7" id="KW-0804">Transcription</keyword>
<evidence type="ECO:0000256" key="3">
    <source>
        <dbReference type="ARBA" id="ARBA00006922"/>
    </source>
</evidence>
<reference evidence="11" key="3">
    <citation type="journal article" date="2018" name="Mol. Plant Microbe Interact.">
        <title>Genome sequence resources for the wheat stripe rust pathogen (Puccinia striiformis f. sp. tritici) and the barley stripe rust pathogen (Puccinia striiformis f. sp. hordei).</title>
        <authorList>
            <person name="Xia C."/>
            <person name="Wang M."/>
            <person name="Yin C."/>
            <person name="Cornejo O.E."/>
            <person name="Hulbert S.H."/>
            <person name="Chen X."/>
        </authorList>
    </citation>
    <scope>NUCLEOTIDE SEQUENCE [LARGE SCALE GENOMIC DNA]</scope>
    <source>
        <strain evidence="11">93TX-2</strain>
    </source>
</reference>